<dbReference type="InterPro" id="IPR018786">
    <property type="entry name" value="Mit_KHE1"/>
</dbReference>
<keyword evidence="2" id="KW-0472">Membrane</keyword>
<dbReference type="EMBL" id="JABCKV010000066">
    <property type="protein sequence ID" value="KAG5644545.1"/>
    <property type="molecule type" value="Genomic_DNA"/>
</dbReference>
<feature type="region of interest" description="Disordered" evidence="1">
    <location>
        <begin position="261"/>
        <end position="290"/>
    </location>
</feature>
<keyword evidence="4" id="KW-1185">Reference proteome</keyword>
<dbReference type="Proteomes" id="UP000775547">
    <property type="component" value="Unassembled WGS sequence"/>
</dbReference>
<accession>A0A9P7GC29</accession>
<feature type="compositionally biased region" description="Basic and acidic residues" evidence="1">
    <location>
        <begin position="265"/>
        <end position="274"/>
    </location>
</feature>
<dbReference type="PANTHER" id="PTHR28062">
    <property type="entry name" value="K+-H+ EXCHANGE-LIKE PROTEIN"/>
    <property type="match status" value="1"/>
</dbReference>
<evidence type="ECO:0008006" key="5">
    <source>
        <dbReference type="Google" id="ProtNLM"/>
    </source>
</evidence>
<feature type="transmembrane region" description="Helical" evidence="2">
    <location>
        <begin position="180"/>
        <end position="199"/>
    </location>
</feature>
<name>A0A9P7GC29_9AGAR</name>
<reference evidence="3" key="2">
    <citation type="submission" date="2021-10" db="EMBL/GenBank/DDBJ databases">
        <title>Phylogenomics reveals ancestral predisposition of the termite-cultivated fungus Termitomyces towards a domesticated lifestyle.</title>
        <authorList>
            <person name="Auxier B."/>
            <person name="Grum-Grzhimaylo A."/>
            <person name="Cardenas M.E."/>
            <person name="Lodge J.D."/>
            <person name="Laessoe T."/>
            <person name="Pedersen O."/>
            <person name="Smith M.E."/>
            <person name="Kuyper T.W."/>
            <person name="Franco-Molano E.A."/>
            <person name="Baroni T.J."/>
            <person name="Aanen D.K."/>
        </authorList>
    </citation>
    <scope>NUCLEOTIDE SEQUENCE</scope>
    <source>
        <strain evidence="3">AP01</strain>
        <tissue evidence="3">Mycelium</tissue>
    </source>
</reference>
<dbReference type="GO" id="GO:0006813">
    <property type="term" value="P:potassium ion transport"/>
    <property type="evidence" value="ECO:0007669"/>
    <property type="project" value="TreeGrafter"/>
</dbReference>
<proteinExistence type="predicted"/>
<keyword evidence="2" id="KW-0812">Transmembrane</keyword>
<gene>
    <name evidence="3" type="ORF">DXG03_008200</name>
</gene>
<dbReference type="GO" id="GO:0005743">
    <property type="term" value="C:mitochondrial inner membrane"/>
    <property type="evidence" value="ECO:0007669"/>
    <property type="project" value="TreeGrafter"/>
</dbReference>
<dbReference type="AlphaFoldDB" id="A0A9P7GC29"/>
<evidence type="ECO:0000313" key="4">
    <source>
        <dbReference type="Proteomes" id="UP000775547"/>
    </source>
</evidence>
<comment type="caution">
    <text evidence="3">The sequence shown here is derived from an EMBL/GenBank/DDBJ whole genome shotgun (WGS) entry which is preliminary data.</text>
</comment>
<evidence type="ECO:0000256" key="1">
    <source>
        <dbReference type="SAM" id="MobiDB-lite"/>
    </source>
</evidence>
<evidence type="ECO:0000313" key="3">
    <source>
        <dbReference type="EMBL" id="KAG5644545.1"/>
    </source>
</evidence>
<sequence length="338" mass="37371">MSLTPKALRKLRIIAIPLTRPTITGPPTAPASRILTYYQFHLGSPYKLSTGEAGESTVAEVSRKSRWMPEGGIGKWITTKAADTWAGFGRAHGGWKLKVYQGGERLVDRLEFEELALKGINPSLGPPITHLDASGNVREGVHPETKIPLIYPPSINSDSVTLNELHALVAYRTPRHRKGFFLWMALAPLTAPFMIIPIIPNLPFFFCVWRSWSHYKGRRQKAYRSSQYLQKLLDGGVIVPEPSEKLATVYRDFSPKLIAPVESPESSKDEKTDDTSAPPPESTSKANSSFKQQHEVLLTRDAVPAILSLFGLKEAAGADLLRAVEQARVRVKSGRGVL</sequence>
<organism evidence="3 4">
    <name type="scientific">Asterophora parasitica</name>
    <dbReference type="NCBI Taxonomy" id="117018"/>
    <lineage>
        <taxon>Eukaryota</taxon>
        <taxon>Fungi</taxon>
        <taxon>Dikarya</taxon>
        <taxon>Basidiomycota</taxon>
        <taxon>Agaricomycotina</taxon>
        <taxon>Agaricomycetes</taxon>
        <taxon>Agaricomycetidae</taxon>
        <taxon>Agaricales</taxon>
        <taxon>Tricholomatineae</taxon>
        <taxon>Lyophyllaceae</taxon>
        <taxon>Asterophora</taxon>
    </lineage>
</organism>
<dbReference type="OrthoDB" id="5562676at2759"/>
<keyword evidence="2" id="KW-1133">Transmembrane helix</keyword>
<dbReference type="PANTHER" id="PTHR28062:SF1">
    <property type="entry name" value="TRANSMEMBRANE PROTEIN"/>
    <property type="match status" value="1"/>
</dbReference>
<evidence type="ECO:0000256" key="2">
    <source>
        <dbReference type="SAM" id="Phobius"/>
    </source>
</evidence>
<reference evidence="3" key="1">
    <citation type="submission" date="2020-07" db="EMBL/GenBank/DDBJ databases">
        <authorList>
            <person name="Nieuwenhuis M."/>
            <person name="Van De Peppel L.J.J."/>
        </authorList>
    </citation>
    <scope>NUCLEOTIDE SEQUENCE</scope>
    <source>
        <strain evidence="3">AP01</strain>
        <tissue evidence="3">Mycelium</tissue>
    </source>
</reference>
<protein>
    <recommendedName>
        <fullName evidence="5">Mitochondrial K+-H+ exchange-related-domain-containing protein</fullName>
    </recommendedName>
</protein>
<dbReference type="GO" id="GO:1902600">
    <property type="term" value="P:proton transmembrane transport"/>
    <property type="evidence" value="ECO:0007669"/>
    <property type="project" value="TreeGrafter"/>
</dbReference>
<dbReference type="Pfam" id="PF10173">
    <property type="entry name" value="Mit_KHE1"/>
    <property type="match status" value="1"/>
</dbReference>